<dbReference type="PANTHER" id="PTHR30633:SF0">
    <property type="entry name" value="CYTOCHROME C-552"/>
    <property type="match status" value="1"/>
</dbReference>
<name>A0A7X6DCU6_9BURK</name>
<reference evidence="11 12" key="1">
    <citation type="journal article" date="2020" name="Nature">
        <title>Bacterial chemolithoautotrophy via manganese oxidation.</title>
        <authorList>
            <person name="Yu H."/>
            <person name="Leadbetter J.R."/>
        </authorList>
    </citation>
    <scope>NUCLEOTIDE SEQUENCE [LARGE SCALE GENOMIC DNA]</scope>
    <source>
        <strain evidence="11 12">RBP-1</strain>
    </source>
</reference>
<comment type="caution">
    <text evidence="11">The sequence shown here is derived from an EMBL/GenBank/DDBJ whole genome shotgun (WGS) entry which is preliminary data.</text>
</comment>
<keyword evidence="8" id="KW-0560">Oxidoreductase</keyword>
<dbReference type="GO" id="GO:0030288">
    <property type="term" value="C:outer membrane-bounded periplasmic space"/>
    <property type="evidence" value="ECO:0007669"/>
    <property type="project" value="TreeGrafter"/>
</dbReference>
<keyword evidence="6" id="KW-0732">Signal</keyword>
<keyword evidence="9" id="KW-0408">Iron</keyword>
<evidence type="ECO:0000256" key="5">
    <source>
        <dbReference type="ARBA" id="ARBA00022723"/>
    </source>
</evidence>
<comment type="similarity">
    <text evidence="2">Belongs to the cytochrome c-552 family.</text>
</comment>
<dbReference type="InterPro" id="IPR036280">
    <property type="entry name" value="Multihaem_cyt_sf"/>
</dbReference>
<sequence>MKARFPWFAVTQRGVSATILLSALAVAAVVAVALTALLVNIFERKQEAKVTTTRLVEVTRDTTDPAKWGVNWPKQYDAYKLTAQATRTRFGGHGGSEALPQQKIDKDPWLKRMFLGYAFSIDYRDRRGHAFMLQDQENTQRQTKPQTGSCLHCHASIMPLYRELGGGDAMKGFEQTYKIAYKDLNKKLHDMGHGQPVSCPDCHDPKTMQLIVTRPAFLVGIQKLAASETPTPFAPSIERWRAAGRKVAYDPNVEATRGEMRTFVCAQCHIEYYCSSAMPLTAPWGKGLNVDQIEVFWNETRMPDGGRFLDYKHAETGAPILKAQHPEFELWSQGVHARSGVACADCHMPYARDGATKVSDHWVRSPLLNISRACQGCHKLSEDEIKARVDLIQTRNFELMQRGGAAITALMDAVVAAKKDGATDQQLATALELQRKAQWRLDFIAAENSMGFHAPQEAARVLGEALDYARQGELAALRRGPAPAAKVAEAASVTGVVPTAASGKR</sequence>
<evidence type="ECO:0000256" key="3">
    <source>
        <dbReference type="ARBA" id="ARBA00011887"/>
    </source>
</evidence>
<dbReference type="PIRSF" id="PIRSF000243">
    <property type="entry name" value="Cyt_c552"/>
    <property type="match status" value="1"/>
</dbReference>
<keyword evidence="7" id="KW-0106">Calcium</keyword>
<dbReference type="Gene3D" id="1.20.140.10">
    <property type="entry name" value="Butyryl-CoA Dehydrogenase, subunit A, domain 3"/>
    <property type="match status" value="1"/>
</dbReference>
<dbReference type="RefSeq" id="WP_168105860.1">
    <property type="nucleotide sequence ID" value="NZ_VTOX01000001.1"/>
</dbReference>
<evidence type="ECO:0000256" key="7">
    <source>
        <dbReference type="ARBA" id="ARBA00022837"/>
    </source>
</evidence>
<comment type="subcellular location">
    <subcellularLocation>
        <location evidence="1">Cell envelope</location>
    </subcellularLocation>
</comment>
<dbReference type="AlphaFoldDB" id="A0A7X6DCU6"/>
<dbReference type="InterPro" id="IPR003321">
    <property type="entry name" value="Cyt_c552"/>
</dbReference>
<evidence type="ECO:0000256" key="6">
    <source>
        <dbReference type="ARBA" id="ARBA00022729"/>
    </source>
</evidence>
<dbReference type="GO" id="GO:0042279">
    <property type="term" value="F:nitrite reductase (cytochrome, ammonia-forming) activity"/>
    <property type="evidence" value="ECO:0007669"/>
    <property type="project" value="UniProtKB-EC"/>
</dbReference>
<evidence type="ECO:0000256" key="10">
    <source>
        <dbReference type="ARBA" id="ARBA00049131"/>
    </source>
</evidence>
<dbReference type="Pfam" id="PF02335">
    <property type="entry name" value="Cytochrom_C552"/>
    <property type="match status" value="1"/>
</dbReference>
<comment type="catalytic activity">
    <reaction evidence="10">
        <text>6 Fe(III)-[cytochrome c] + NH4(+) + 2 H2O = 6 Fe(II)-[cytochrome c] + nitrite + 8 H(+)</text>
        <dbReference type="Rhea" id="RHEA:13089"/>
        <dbReference type="Rhea" id="RHEA-COMP:10350"/>
        <dbReference type="Rhea" id="RHEA-COMP:14399"/>
        <dbReference type="ChEBI" id="CHEBI:15377"/>
        <dbReference type="ChEBI" id="CHEBI:15378"/>
        <dbReference type="ChEBI" id="CHEBI:16301"/>
        <dbReference type="ChEBI" id="CHEBI:28938"/>
        <dbReference type="ChEBI" id="CHEBI:29033"/>
        <dbReference type="ChEBI" id="CHEBI:29034"/>
        <dbReference type="EC" id="1.7.2.2"/>
    </reaction>
</comment>
<evidence type="ECO:0000256" key="2">
    <source>
        <dbReference type="ARBA" id="ARBA00009288"/>
    </source>
</evidence>
<dbReference type="SUPFAM" id="SSF48695">
    <property type="entry name" value="Multiheme cytochromes"/>
    <property type="match status" value="1"/>
</dbReference>
<dbReference type="PANTHER" id="PTHR30633">
    <property type="entry name" value="CYTOCHROME C-552 RESPIRATORY NITRITE REDUCTASE"/>
    <property type="match status" value="1"/>
</dbReference>
<evidence type="ECO:0000313" key="12">
    <source>
        <dbReference type="Proteomes" id="UP000521868"/>
    </source>
</evidence>
<dbReference type="CDD" id="cd00548">
    <property type="entry name" value="NrfA-like"/>
    <property type="match status" value="1"/>
</dbReference>
<evidence type="ECO:0000313" key="11">
    <source>
        <dbReference type="EMBL" id="NKE64801.1"/>
    </source>
</evidence>
<keyword evidence="5" id="KW-0479">Metal-binding</keyword>
<evidence type="ECO:0000256" key="9">
    <source>
        <dbReference type="ARBA" id="ARBA00023004"/>
    </source>
</evidence>
<dbReference type="GO" id="GO:0020037">
    <property type="term" value="F:heme binding"/>
    <property type="evidence" value="ECO:0007669"/>
    <property type="project" value="TreeGrafter"/>
</dbReference>
<gene>
    <name evidence="11" type="ORF">RAMLITH_03125</name>
</gene>
<protein>
    <recommendedName>
        <fullName evidence="3">nitrite reductase (cytochrome; ammonia-forming)</fullName>
        <ecNumber evidence="3">1.7.2.2</ecNumber>
    </recommendedName>
</protein>
<dbReference type="EC" id="1.7.2.2" evidence="3"/>
<dbReference type="GO" id="GO:0019645">
    <property type="term" value="P:anaerobic electron transport chain"/>
    <property type="evidence" value="ECO:0007669"/>
    <property type="project" value="TreeGrafter"/>
</dbReference>
<dbReference type="Gene3D" id="1.10.1130.10">
    <property type="entry name" value="Flavocytochrome C3, Chain A"/>
    <property type="match status" value="1"/>
</dbReference>
<proteinExistence type="inferred from homology"/>
<accession>A0A7X6DCU6</accession>
<organism evidence="11 12">
    <name type="scientific">Ramlibacter lithotrophicus</name>
    <dbReference type="NCBI Taxonomy" id="2606681"/>
    <lineage>
        <taxon>Bacteria</taxon>
        <taxon>Pseudomonadati</taxon>
        <taxon>Pseudomonadota</taxon>
        <taxon>Betaproteobacteria</taxon>
        <taxon>Burkholderiales</taxon>
        <taxon>Comamonadaceae</taxon>
        <taxon>Ramlibacter</taxon>
    </lineage>
</organism>
<dbReference type="GO" id="GO:0046872">
    <property type="term" value="F:metal ion binding"/>
    <property type="evidence" value="ECO:0007669"/>
    <property type="project" value="UniProtKB-KW"/>
</dbReference>
<evidence type="ECO:0000256" key="8">
    <source>
        <dbReference type="ARBA" id="ARBA00023002"/>
    </source>
</evidence>
<evidence type="ECO:0000256" key="4">
    <source>
        <dbReference type="ARBA" id="ARBA00022617"/>
    </source>
</evidence>
<evidence type="ECO:0000256" key="1">
    <source>
        <dbReference type="ARBA" id="ARBA00004196"/>
    </source>
</evidence>
<dbReference type="EMBL" id="VTOX01000001">
    <property type="protein sequence ID" value="NKE64801.1"/>
    <property type="molecule type" value="Genomic_DNA"/>
</dbReference>
<keyword evidence="4" id="KW-0349">Heme</keyword>
<dbReference type="Proteomes" id="UP000521868">
    <property type="component" value="Unassembled WGS sequence"/>
</dbReference>
<keyword evidence="12" id="KW-1185">Reference proteome</keyword>